<evidence type="ECO:0000256" key="8">
    <source>
        <dbReference type="ARBA" id="ARBA00022801"/>
    </source>
</evidence>
<gene>
    <name evidence="15" type="ORF">SAMN02910265_00321</name>
</gene>
<dbReference type="Proteomes" id="UP000183190">
    <property type="component" value="Unassembled WGS sequence"/>
</dbReference>
<evidence type="ECO:0000256" key="6">
    <source>
        <dbReference type="ARBA" id="ARBA00022692"/>
    </source>
</evidence>
<keyword evidence="4" id="KW-1003">Cell membrane</keyword>
<dbReference type="GO" id="GO:0006508">
    <property type="term" value="P:proteolysis"/>
    <property type="evidence" value="ECO:0007669"/>
    <property type="project" value="UniProtKB-KW"/>
</dbReference>
<dbReference type="PANTHER" id="PTHR35864:SF1">
    <property type="entry name" value="ZINC METALLOPROTEASE YWHC-RELATED"/>
    <property type="match status" value="1"/>
</dbReference>
<dbReference type="InterPro" id="IPR008915">
    <property type="entry name" value="Peptidase_M50"/>
</dbReference>
<dbReference type="Pfam" id="PF02163">
    <property type="entry name" value="Peptidase_M50"/>
    <property type="match status" value="1"/>
</dbReference>
<keyword evidence="11" id="KW-0482">Metalloprotease</keyword>
<dbReference type="CDD" id="cd06158">
    <property type="entry name" value="S2P-M50_like_1"/>
    <property type="match status" value="1"/>
</dbReference>
<keyword evidence="12 13" id="KW-0472">Membrane</keyword>
<evidence type="ECO:0000256" key="10">
    <source>
        <dbReference type="ARBA" id="ARBA00022989"/>
    </source>
</evidence>
<evidence type="ECO:0000256" key="9">
    <source>
        <dbReference type="ARBA" id="ARBA00022833"/>
    </source>
</evidence>
<dbReference type="GO" id="GO:0008237">
    <property type="term" value="F:metallopeptidase activity"/>
    <property type="evidence" value="ECO:0007669"/>
    <property type="project" value="UniProtKB-KW"/>
</dbReference>
<keyword evidence="9" id="KW-0862">Zinc</keyword>
<keyword evidence="10 13" id="KW-1133">Transmembrane helix</keyword>
<comment type="subcellular location">
    <subcellularLocation>
        <location evidence="2">Cell membrane</location>
        <topology evidence="2">Multi-pass membrane protein</topology>
    </subcellularLocation>
</comment>
<dbReference type="RefSeq" id="WP_074714153.1">
    <property type="nucleotide sequence ID" value="NZ_FNWV01000001.1"/>
</dbReference>
<reference evidence="15 16" key="1">
    <citation type="submission" date="2016-10" db="EMBL/GenBank/DDBJ databases">
        <authorList>
            <person name="de Groot N.N."/>
        </authorList>
    </citation>
    <scope>NUCLEOTIDE SEQUENCE [LARGE SCALE GENOMIC DNA]</scope>
    <source>
        <strain evidence="15 16">YAD2003</strain>
    </source>
</reference>
<keyword evidence="5 15" id="KW-0645">Protease</keyword>
<evidence type="ECO:0000313" key="16">
    <source>
        <dbReference type="Proteomes" id="UP000183190"/>
    </source>
</evidence>
<evidence type="ECO:0000256" key="5">
    <source>
        <dbReference type="ARBA" id="ARBA00022670"/>
    </source>
</evidence>
<evidence type="ECO:0000256" key="3">
    <source>
        <dbReference type="ARBA" id="ARBA00007931"/>
    </source>
</evidence>
<keyword evidence="6 13" id="KW-0812">Transmembrane</keyword>
<accession>A0A1H6HYX1</accession>
<feature type="transmembrane region" description="Helical" evidence="13">
    <location>
        <begin position="12"/>
        <end position="34"/>
    </location>
</feature>
<keyword evidence="8" id="KW-0378">Hydrolase</keyword>
<comment type="cofactor">
    <cofactor evidence="1">
        <name>Zn(2+)</name>
        <dbReference type="ChEBI" id="CHEBI:29105"/>
    </cofactor>
</comment>
<feature type="transmembrane region" description="Helical" evidence="13">
    <location>
        <begin position="55"/>
        <end position="74"/>
    </location>
</feature>
<comment type="similarity">
    <text evidence="3">Belongs to the peptidase M50B family.</text>
</comment>
<feature type="domain" description="Peptidase M50" evidence="14">
    <location>
        <begin position="19"/>
        <end position="209"/>
    </location>
</feature>
<dbReference type="InterPro" id="IPR044537">
    <property type="entry name" value="Rip2-like"/>
</dbReference>
<feature type="transmembrane region" description="Helical" evidence="13">
    <location>
        <begin position="94"/>
        <end position="114"/>
    </location>
</feature>
<organism evidence="15 16">
    <name type="scientific">Ruminococcus flavefaciens</name>
    <dbReference type="NCBI Taxonomy" id="1265"/>
    <lineage>
        <taxon>Bacteria</taxon>
        <taxon>Bacillati</taxon>
        <taxon>Bacillota</taxon>
        <taxon>Clostridia</taxon>
        <taxon>Eubacteriales</taxon>
        <taxon>Oscillospiraceae</taxon>
        <taxon>Ruminococcus</taxon>
    </lineage>
</organism>
<name>A0A1H6HYX1_RUMFL</name>
<dbReference type="PANTHER" id="PTHR35864">
    <property type="entry name" value="ZINC METALLOPROTEASE MJ0611-RELATED"/>
    <property type="match status" value="1"/>
</dbReference>
<protein>
    <submittedName>
        <fullName evidence="15">Zn-dependent protease (Includes SpoIVFB)</fullName>
    </submittedName>
</protein>
<evidence type="ECO:0000313" key="15">
    <source>
        <dbReference type="EMBL" id="SEH39392.1"/>
    </source>
</evidence>
<evidence type="ECO:0000256" key="7">
    <source>
        <dbReference type="ARBA" id="ARBA00022723"/>
    </source>
</evidence>
<evidence type="ECO:0000256" key="2">
    <source>
        <dbReference type="ARBA" id="ARBA00004651"/>
    </source>
</evidence>
<sequence>MFLGGFTTDDLIQYAIRTIVFLLIIPIHESAHALMAKWLGDDTAEKKGRISLNPIVHLDIAGLILMLFLGLGWAKPVPVNFSNLKKNRRASYALISAAGPLSNLISAFLCALVYEVLICTRAGQETLNTSFDSFAEMMRSEHNILCAVLMLLIYSVYINVALAMFNLIPLPPLDGFNLVRAFLPVNADRWIYEHQRQLSTAFFVLLMLAANIPEISRPFDRAVNSVNLLIWQSVEWIEPLMIK</sequence>
<evidence type="ECO:0000256" key="13">
    <source>
        <dbReference type="SAM" id="Phobius"/>
    </source>
</evidence>
<proteinExistence type="inferred from homology"/>
<evidence type="ECO:0000256" key="4">
    <source>
        <dbReference type="ARBA" id="ARBA00022475"/>
    </source>
</evidence>
<dbReference type="GO" id="GO:0005886">
    <property type="term" value="C:plasma membrane"/>
    <property type="evidence" value="ECO:0007669"/>
    <property type="project" value="UniProtKB-SubCell"/>
</dbReference>
<dbReference type="OrthoDB" id="9800627at2"/>
<evidence type="ECO:0000256" key="12">
    <source>
        <dbReference type="ARBA" id="ARBA00023136"/>
    </source>
</evidence>
<evidence type="ECO:0000259" key="14">
    <source>
        <dbReference type="Pfam" id="PF02163"/>
    </source>
</evidence>
<dbReference type="AlphaFoldDB" id="A0A1H6HYX1"/>
<evidence type="ECO:0000256" key="11">
    <source>
        <dbReference type="ARBA" id="ARBA00023049"/>
    </source>
</evidence>
<dbReference type="EMBL" id="FNWV01000001">
    <property type="protein sequence ID" value="SEH39392.1"/>
    <property type="molecule type" value="Genomic_DNA"/>
</dbReference>
<feature type="transmembrane region" description="Helical" evidence="13">
    <location>
        <begin position="144"/>
        <end position="168"/>
    </location>
</feature>
<dbReference type="InterPro" id="IPR052348">
    <property type="entry name" value="Metallopeptidase_M50B"/>
</dbReference>
<evidence type="ECO:0000256" key="1">
    <source>
        <dbReference type="ARBA" id="ARBA00001947"/>
    </source>
</evidence>
<dbReference type="GO" id="GO:0046872">
    <property type="term" value="F:metal ion binding"/>
    <property type="evidence" value="ECO:0007669"/>
    <property type="project" value="UniProtKB-KW"/>
</dbReference>
<keyword evidence="7" id="KW-0479">Metal-binding</keyword>